<dbReference type="GO" id="GO:0004144">
    <property type="term" value="F:diacylglycerol O-acyltransferase activity"/>
    <property type="evidence" value="ECO:0007669"/>
    <property type="project" value="UniProtKB-EC"/>
</dbReference>
<keyword evidence="11" id="KW-1133">Transmembrane helix</keyword>
<evidence type="ECO:0000256" key="8">
    <source>
        <dbReference type="ARBA" id="ARBA00024360"/>
    </source>
</evidence>
<comment type="subcellular location">
    <subcellularLocation>
        <location evidence="1">Cell membrane</location>
        <topology evidence="1">Single-pass membrane protein</topology>
    </subcellularLocation>
    <subcellularLocation>
        <location evidence="2">Endoplasmic reticulum membrane</location>
    </subcellularLocation>
</comment>
<comment type="catalytic activity">
    <reaction evidence="10">
        <text>an acyl-CoA + a 1,2-diacyl-sn-glycerol = a triacyl-sn-glycerol + CoA</text>
        <dbReference type="Rhea" id="RHEA:10868"/>
        <dbReference type="ChEBI" id="CHEBI:17815"/>
        <dbReference type="ChEBI" id="CHEBI:57287"/>
        <dbReference type="ChEBI" id="CHEBI:58342"/>
        <dbReference type="ChEBI" id="CHEBI:64615"/>
        <dbReference type="EC" id="2.3.1.20"/>
    </reaction>
</comment>
<dbReference type="GO" id="GO:0047196">
    <property type="term" value="F:long-chain-alcohol O-fatty-acyltransferase activity"/>
    <property type="evidence" value="ECO:0007669"/>
    <property type="project" value="UniProtKB-EC"/>
</dbReference>
<keyword evidence="5" id="KW-0808">Transferase</keyword>
<keyword evidence="7" id="KW-0012">Acyltransferase</keyword>
<dbReference type="Pfam" id="PF06974">
    <property type="entry name" value="WS_DGAT_C"/>
    <property type="match status" value="1"/>
</dbReference>
<dbReference type="Proteomes" id="UP000224567">
    <property type="component" value="Unassembled WGS sequence"/>
</dbReference>
<feature type="transmembrane region" description="Helical" evidence="11">
    <location>
        <begin position="126"/>
        <end position="154"/>
    </location>
</feature>
<protein>
    <submittedName>
        <fullName evidence="14">Uncharacterized protein</fullName>
    </submittedName>
</protein>
<dbReference type="InterPro" id="IPR009721">
    <property type="entry name" value="O-acyltransferase_WSD1_C"/>
</dbReference>
<comment type="caution">
    <text evidence="14">The sequence shown here is derived from an EMBL/GenBank/DDBJ whole genome shotgun (WGS) entry which is preliminary data.</text>
</comment>
<proteinExistence type="inferred from homology"/>
<dbReference type="Pfam" id="PF03007">
    <property type="entry name" value="WS_DGAT_cat"/>
    <property type="match status" value="1"/>
</dbReference>
<name>A0A2G2W6Q4_CAPBA</name>
<dbReference type="OrthoDB" id="619536at2759"/>
<evidence type="ECO:0000256" key="4">
    <source>
        <dbReference type="ARBA" id="ARBA00005189"/>
    </source>
</evidence>
<evidence type="ECO:0000256" key="2">
    <source>
        <dbReference type="ARBA" id="ARBA00004586"/>
    </source>
</evidence>
<keyword evidence="6" id="KW-0256">Endoplasmic reticulum</keyword>
<organism evidence="14 15">
    <name type="scientific">Capsicum baccatum</name>
    <name type="common">Peruvian pepper</name>
    <dbReference type="NCBI Taxonomy" id="33114"/>
    <lineage>
        <taxon>Eukaryota</taxon>
        <taxon>Viridiplantae</taxon>
        <taxon>Streptophyta</taxon>
        <taxon>Embryophyta</taxon>
        <taxon>Tracheophyta</taxon>
        <taxon>Spermatophyta</taxon>
        <taxon>Magnoliopsida</taxon>
        <taxon>eudicotyledons</taxon>
        <taxon>Gunneridae</taxon>
        <taxon>Pentapetalae</taxon>
        <taxon>asterids</taxon>
        <taxon>lamiids</taxon>
        <taxon>Solanales</taxon>
        <taxon>Solanaceae</taxon>
        <taxon>Solanoideae</taxon>
        <taxon>Capsiceae</taxon>
        <taxon>Capsicum</taxon>
    </lineage>
</organism>
<dbReference type="GO" id="GO:0005789">
    <property type="term" value="C:endoplasmic reticulum membrane"/>
    <property type="evidence" value="ECO:0007669"/>
    <property type="project" value="UniProtKB-SubCell"/>
</dbReference>
<reference evidence="15" key="2">
    <citation type="journal article" date="2017" name="J. Anim. Genet.">
        <title>Multiple reference genome sequences of hot pepper reveal the massive evolution of plant disease resistance genes by retroduplication.</title>
        <authorList>
            <person name="Kim S."/>
            <person name="Park J."/>
            <person name="Yeom S.-I."/>
            <person name="Kim Y.-M."/>
            <person name="Seo E."/>
            <person name="Kim K.-T."/>
            <person name="Kim M.-S."/>
            <person name="Lee J.M."/>
            <person name="Cheong K."/>
            <person name="Shin H.-S."/>
            <person name="Kim S.-B."/>
            <person name="Han K."/>
            <person name="Lee J."/>
            <person name="Park M."/>
            <person name="Lee H.-A."/>
            <person name="Lee H.-Y."/>
            <person name="Lee Y."/>
            <person name="Oh S."/>
            <person name="Lee J.H."/>
            <person name="Choi E."/>
            <person name="Choi E."/>
            <person name="Lee S.E."/>
            <person name="Jeon J."/>
            <person name="Kim H."/>
            <person name="Choi G."/>
            <person name="Song H."/>
            <person name="Lee J."/>
            <person name="Lee S.-C."/>
            <person name="Kwon J.-K."/>
            <person name="Lee H.-Y."/>
            <person name="Koo N."/>
            <person name="Hong Y."/>
            <person name="Kim R.W."/>
            <person name="Kang W.-H."/>
            <person name="Huh J.H."/>
            <person name="Kang B.-C."/>
            <person name="Yang T.-J."/>
            <person name="Lee Y.-H."/>
            <person name="Bennetzen J.L."/>
            <person name="Choi D."/>
        </authorList>
    </citation>
    <scope>NUCLEOTIDE SEQUENCE [LARGE SCALE GENOMIC DNA]</scope>
    <source>
        <strain evidence="15">cv. PBC81</strain>
    </source>
</reference>
<evidence type="ECO:0000256" key="10">
    <source>
        <dbReference type="ARBA" id="ARBA00048109"/>
    </source>
</evidence>
<dbReference type="GO" id="GO:0005886">
    <property type="term" value="C:plasma membrane"/>
    <property type="evidence" value="ECO:0007669"/>
    <property type="project" value="UniProtKB-SubCell"/>
</dbReference>
<evidence type="ECO:0000256" key="5">
    <source>
        <dbReference type="ARBA" id="ARBA00022679"/>
    </source>
</evidence>
<sequence>MKWVRTKVDIDRHIVVPQVNEQDLQETPEKFVENYIRNLSTTTLDKSKPLWDLHLLNVKTLDAEGVAVLRMHHSLGDGTSLMSLLLASTRQTAHPDKLPTIPGTKNRAINLEHNQYYSMRGLLWRYFVLIWFYMRMFWNTIVDVLMFLATTMFLKDTNTPIKGRPGSEFNPRRFVHRVLSLDDMKLVKNALNMTINDVALGVTQAGLSVYLNRRLGEGRKDKGATEKTNNLPCNIRLRSSLLINLRPTPGIQALANMMDKNTEAKWGNWVGSVLLPFKIALRDDPLVYVKETKATSFRKKNSLEAIYTSYISKLILKLFGIKTSSSMSHRSLINTTVAFSNLVGPQEEISFGGHPMVYLAPTSYGQPQSLMINFQSYVNKMTMVLSVDENVIPDPHQLLDDLEQSLKLIKNAAVERGLCQE</sequence>
<dbReference type="InterPro" id="IPR045034">
    <property type="entry name" value="O-acyltransferase_WSD1-like"/>
</dbReference>
<accession>A0A2G2W6Q4</accession>
<feature type="domain" description="O-acyltransferase WSD1 C-terminal" evidence="13">
    <location>
        <begin position="266"/>
        <end position="410"/>
    </location>
</feature>
<comment type="catalytic activity">
    <reaction evidence="9">
        <text>a long chain fatty alcohol + a fatty acyl-CoA = a long-chain alcohol wax ester + CoA</text>
        <dbReference type="Rhea" id="RHEA:38443"/>
        <dbReference type="ChEBI" id="CHEBI:17135"/>
        <dbReference type="ChEBI" id="CHEBI:57287"/>
        <dbReference type="ChEBI" id="CHEBI:77636"/>
        <dbReference type="ChEBI" id="CHEBI:235323"/>
        <dbReference type="EC" id="2.3.1.75"/>
    </reaction>
</comment>
<dbReference type="STRING" id="33114.A0A2G2W6Q4"/>
<reference evidence="14 15" key="1">
    <citation type="journal article" date="2017" name="Genome Biol.">
        <title>New reference genome sequences of hot pepper reveal the massive evolution of plant disease-resistance genes by retroduplication.</title>
        <authorList>
            <person name="Kim S."/>
            <person name="Park J."/>
            <person name="Yeom S.I."/>
            <person name="Kim Y.M."/>
            <person name="Seo E."/>
            <person name="Kim K.T."/>
            <person name="Kim M.S."/>
            <person name="Lee J.M."/>
            <person name="Cheong K."/>
            <person name="Shin H.S."/>
            <person name="Kim S.B."/>
            <person name="Han K."/>
            <person name="Lee J."/>
            <person name="Park M."/>
            <person name="Lee H.A."/>
            <person name="Lee H.Y."/>
            <person name="Lee Y."/>
            <person name="Oh S."/>
            <person name="Lee J.H."/>
            <person name="Choi E."/>
            <person name="Choi E."/>
            <person name="Lee S.E."/>
            <person name="Jeon J."/>
            <person name="Kim H."/>
            <person name="Choi G."/>
            <person name="Song H."/>
            <person name="Lee J."/>
            <person name="Lee S.C."/>
            <person name="Kwon J.K."/>
            <person name="Lee H.Y."/>
            <person name="Koo N."/>
            <person name="Hong Y."/>
            <person name="Kim R.W."/>
            <person name="Kang W.H."/>
            <person name="Huh J.H."/>
            <person name="Kang B.C."/>
            <person name="Yang T.J."/>
            <person name="Lee Y.H."/>
            <person name="Bennetzen J.L."/>
            <person name="Choi D."/>
        </authorList>
    </citation>
    <scope>NUCLEOTIDE SEQUENCE [LARGE SCALE GENOMIC DNA]</scope>
    <source>
        <strain evidence="15">cv. PBC81</strain>
    </source>
</reference>
<evidence type="ECO:0000256" key="1">
    <source>
        <dbReference type="ARBA" id="ARBA00004162"/>
    </source>
</evidence>
<gene>
    <name evidence="14" type="ORF">CQW23_19777</name>
</gene>
<keyword evidence="11" id="KW-0812">Transmembrane</keyword>
<dbReference type="GO" id="GO:0019432">
    <property type="term" value="P:triglyceride biosynthetic process"/>
    <property type="evidence" value="ECO:0007669"/>
    <property type="project" value="UniProtKB-UniPathway"/>
</dbReference>
<keyword evidence="11" id="KW-0472">Membrane</keyword>
<keyword evidence="15" id="KW-1185">Reference proteome</keyword>
<dbReference type="EMBL" id="MLFT02000008">
    <property type="protein sequence ID" value="PHT40923.1"/>
    <property type="molecule type" value="Genomic_DNA"/>
</dbReference>
<comment type="pathway">
    <text evidence="4">Lipid metabolism.</text>
</comment>
<dbReference type="InterPro" id="IPR004255">
    <property type="entry name" value="O-acyltransferase_WSD1_N"/>
</dbReference>
<evidence type="ECO:0000256" key="3">
    <source>
        <dbReference type="ARBA" id="ARBA00004771"/>
    </source>
</evidence>
<evidence type="ECO:0000313" key="14">
    <source>
        <dbReference type="EMBL" id="PHT40923.1"/>
    </source>
</evidence>
<evidence type="ECO:0000256" key="7">
    <source>
        <dbReference type="ARBA" id="ARBA00023315"/>
    </source>
</evidence>
<evidence type="ECO:0000256" key="9">
    <source>
        <dbReference type="ARBA" id="ARBA00047604"/>
    </source>
</evidence>
<evidence type="ECO:0000259" key="12">
    <source>
        <dbReference type="Pfam" id="PF03007"/>
    </source>
</evidence>
<evidence type="ECO:0000313" key="15">
    <source>
        <dbReference type="Proteomes" id="UP000224567"/>
    </source>
</evidence>
<dbReference type="PANTHER" id="PTHR31650:SF74">
    <property type="entry name" value="O-ACYLTRANSFERASE WSD1-LIKE"/>
    <property type="match status" value="1"/>
</dbReference>
<evidence type="ECO:0000256" key="6">
    <source>
        <dbReference type="ARBA" id="ARBA00022824"/>
    </source>
</evidence>
<comment type="pathway">
    <text evidence="3">Glycerolipid metabolism; triacylglycerol biosynthesis.</text>
</comment>
<dbReference type="AlphaFoldDB" id="A0A2G2W6Q4"/>
<comment type="similarity">
    <text evidence="8">In the N-terminal section; belongs to the long-chain O-acyltransferase family.</text>
</comment>
<feature type="domain" description="O-acyltransferase WSD1-like N-terminal" evidence="12">
    <location>
        <begin position="3"/>
        <end position="199"/>
    </location>
</feature>
<evidence type="ECO:0000256" key="11">
    <source>
        <dbReference type="SAM" id="Phobius"/>
    </source>
</evidence>
<evidence type="ECO:0000259" key="13">
    <source>
        <dbReference type="Pfam" id="PF06974"/>
    </source>
</evidence>
<dbReference type="UniPathway" id="UPA00282"/>
<dbReference type="PANTHER" id="PTHR31650">
    <property type="entry name" value="O-ACYLTRANSFERASE (WSD1-LIKE) FAMILY PROTEIN"/>
    <property type="match status" value="1"/>
</dbReference>